<organism evidence="3 4">
    <name type="scientific">Portunus trituberculatus</name>
    <name type="common">Swimming crab</name>
    <name type="synonym">Neptunus trituberculatus</name>
    <dbReference type="NCBI Taxonomy" id="210409"/>
    <lineage>
        <taxon>Eukaryota</taxon>
        <taxon>Metazoa</taxon>
        <taxon>Ecdysozoa</taxon>
        <taxon>Arthropoda</taxon>
        <taxon>Crustacea</taxon>
        <taxon>Multicrustacea</taxon>
        <taxon>Malacostraca</taxon>
        <taxon>Eumalacostraca</taxon>
        <taxon>Eucarida</taxon>
        <taxon>Decapoda</taxon>
        <taxon>Pleocyemata</taxon>
        <taxon>Brachyura</taxon>
        <taxon>Eubrachyura</taxon>
        <taxon>Portunoidea</taxon>
        <taxon>Portunidae</taxon>
        <taxon>Portuninae</taxon>
        <taxon>Portunus</taxon>
    </lineage>
</organism>
<keyword evidence="4" id="KW-1185">Reference proteome</keyword>
<feature type="region of interest" description="Disordered" evidence="1">
    <location>
        <begin position="60"/>
        <end position="79"/>
    </location>
</feature>
<feature type="signal peptide" evidence="2">
    <location>
        <begin position="1"/>
        <end position="20"/>
    </location>
</feature>
<accession>A0A5B7H212</accession>
<reference evidence="3 4" key="1">
    <citation type="submission" date="2019-05" db="EMBL/GenBank/DDBJ databases">
        <title>Another draft genome of Portunus trituberculatus and its Hox gene families provides insights of decapod evolution.</title>
        <authorList>
            <person name="Jeong J.-H."/>
            <person name="Song I."/>
            <person name="Kim S."/>
            <person name="Choi T."/>
            <person name="Kim D."/>
            <person name="Ryu S."/>
            <person name="Kim W."/>
        </authorList>
    </citation>
    <scope>NUCLEOTIDE SEQUENCE [LARGE SCALE GENOMIC DNA]</scope>
    <source>
        <tissue evidence="3">Muscle</tissue>
    </source>
</reference>
<evidence type="ECO:0000256" key="2">
    <source>
        <dbReference type="SAM" id="SignalP"/>
    </source>
</evidence>
<gene>
    <name evidence="3" type="ORF">E2C01_059250</name>
</gene>
<sequence length="79" mass="8934">MSKTTEILFTLFLSLKFTKTWNVTATEGMAVQSTPIKVFVPSYTFQDQRNVHINMVPQGKEGQERSKAKVNMNLPCPAQ</sequence>
<dbReference type="EMBL" id="VSRR010022947">
    <property type="protein sequence ID" value="MPC65122.1"/>
    <property type="molecule type" value="Genomic_DNA"/>
</dbReference>
<feature type="chain" id="PRO_5022763930" evidence="2">
    <location>
        <begin position="21"/>
        <end position="79"/>
    </location>
</feature>
<dbReference type="AlphaFoldDB" id="A0A5B7H212"/>
<evidence type="ECO:0000256" key="1">
    <source>
        <dbReference type="SAM" id="MobiDB-lite"/>
    </source>
</evidence>
<name>A0A5B7H212_PORTR</name>
<evidence type="ECO:0000313" key="4">
    <source>
        <dbReference type="Proteomes" id="UP000324222"/>
    </source>
</evidence>
<comment type="caution">
    <text evidence="3">The sequence shown here is derived from an EMBL/GenBank/DDBJ whole genome shotgun (WGS) entry which is preliminary data.</text>
</comment>
<protein>
    <submittedName>
        <fullName evidence="3">Uncharacterized protein</fullName>
    </submittedName>
</protein>
<evidence type="ECO:0000313" key="3">
    <source>
        <dbReference type="EMBL" id="MPC65122.1"/>
    </source>
</evidence>
<dbReference type="Proteomes" id="UP000324222">
    <property type="component" value="Unassembled WGS sequence"/>
</dbReference>
<keyword evidence="2" id="KW-0732">Signal</keyword>
<proteinExistence type="predicted"/>